<evidence type="ECO:0000313" key="1">
    <source>
        <dbReference type="EMBL" id="GEQ06571.1"/>
    </source>
</evidence>
<keyword evidence="4" id="KW-1185">Reference proteome</keyword>
<protein>
    <submittedName>
        <fullName evidence="2">Uncharacterized protein</fullName>
    </submittedName>
</protein>
<reference evidence="1 4" key="2">
    <citation type="submission" date="2019-07" db="EMBL/GenBank/DDBJ databases">
        <title>Whole genome shotgun sequence of Staphylococcus gallinarum NBRC 109767.</title>
        <authorList>
            <person name="Hosoyama A."/>
            <person name="Uohara A."/>
            <person name="Ohji S."/>
            <person name="Ichikawa N."/>
        </authorList>
    </citation>
    <scope>NUCLEOTIDE SEQUENCE [LARGE SCALE GENOMIC DNA]</scope>
    <source>
        <strain evidence="1 4">NBRC 109767</strain>
    </source>
</reference>
<dbReference type="EMBL" id="BKAX01000007">
    <property type="protein sequence ID" value="GEQ06571.1"/>
    <property type="molecule type" value="Genomic_DNA"/>
</dbReference>
<organism evidence="2 3">
    <name type="scientific">Staphylococcus gallinarum</name>
    <dbReference type="NCBI Taxonomy" id="1293"/>
    <lineage>
        <taxon>Bacteria</taxon>
        <taxon>Bacillati</taxon>
        <taxon>Bacillota</taxon>
        <taxon>Bacilli</taxon>
        <taxon>Bacillales</taxon>
        <taxon>Staphylococcaceae</taxon>
        <taxon>Staphylococcus</taxon>
    </lineage>
</organism>
<name>A0A380SBK3_STAGA</name>
<evidence type="ECO:0000313" key="3">
    <source>
        <dbReference type="Proteomes" id="UP000255277"/>
    </source>
</evidence>
<dbReference type="RefSeq" id="WP_119199098.1">
    <property type="nucleotide sequence ID" value="NZ_RXWT01000081.1"/>
</dbReference>
<dbReference type="AlphaFoldDB" id="A0A380SBK3"/>
<evidence type="ECO:0000313" key="2">
    <source>
        <dbReference type="EMBL" id="SUQ38623.1"/>
    </source>
</evidence>
<accession>A0A380SBK3</accession>
<dbReference type="Proteomes" id="UP000255277">
    <property type="component" value="Unassembled WGS sequence"/>
</dbReference>
<dbReference type="EMBL" id="UHDK01000003">
    <property type="protein sequence ID" value="SUQ38623.1"/>
    <property type="molecule type" value="Genomic_DNA"/>
</dbReference>
<evidence type="ECO:0000313" key="4">
    <source>
        <dbReference type="Proteomes" id="UP000321057"/>
    </source>
</evidence>
<reference evidence="2 3" key="1">
    <citation type="submission" date="2018-06" db="EMBL/GenBank/DDBJ databases">
        <authorList>
            <consortium name="Pathogen Informatics"/>
            <person name="Doyle S."/>
        </authorList>
    </citation>
    <scope>NUCLEOTIDE SEQUENCE [LARGE SCALE GENOMIC DNA]</scope>
    <source>
        <strain evidence="2 3">NCTC12195</strain>
    </source>
</reference>
<dbReference type="Proteomes" id="UP000321057">
    <property type="component" value="Unassembled WGS sequence"/>
</dbReference>
<gene>
    <name evidence="2" type="ORF">NCTC12195_05000</name>
    <name evidence="1" type="ORF">SGA02_23990</name>
</gene>
<sequence>MCTFKIPNLSILRNISNIIINNHNKMFSEIYERMQEGLKEQEQTLRMLSTKQGIALPLSLPIQMLHEFTDNKGNNRNVSLNYSYWINEKNFHFISYVQDEINHVYKNDYINKQLELMKHHDLNLFPPFLLILIEKLCRKIIDKENDRLPYKTITEKLLLEWDNIVKINNLDAFINDYYKDIFDNVINKQIYIDEKYYEPNSKNYNRHRVLHEKTDFDEFTIEKTSNLLFVVMFLVDIINFNNELK</sequence>
<proteinExistence type="predicted"/>